<gene>
    <name evidence="4" type="ORF">GSTENG00038209001</name>
</gene>
<protein>
    <recommendedName>
        <fullName evidence="1">protein-tyrosine-phosphatase</fullName>
        <ecNumber evidence="1">3.1.3.48</ecNumber>
    </recommendedName>
</protein>
<dbReference type="Gene3D" id="3.90.190.10">
    <property type="entry name" value="Protein tyrosine phosphatase superfamily"/>
    <property type="match status" value="1"/>
</dbReference>
<proteinExistence type="predicted"/>
<reference evidence="4" key="1">
    <citation type="journal article" date="2004" name="Nature">
        <title>Genome duplication in the teleost fish Tetraodon nigroviridis reveals the early vertebrate proto-karyotype.</title>
        <authorList>
            <person name="Jaillon O."/>
            <person name="Aury J.-M."/>
            <person name="Brunet F."/>
            <person name="Petit J.-L."/>
            <person name="Stange-Thomann N."/>
            <person name="Mauceli E."/>
            <person name="Bouneau L."/>
            <person name="Fischer C."/>
            <person name="Ozouf-Costaz C."/>
            <person name="Bernot A."/>
            <person name="Nicaud S."/>
            <person name="Jaffe D."/>
            <person name="Fisher S."/>
            <person name="Lutfalla G."/>
            <person name="Dossat C."/>
            <person name="Segurens B."/>
            <person name="Dasilva C."/>
            <person name="Salanoubat M."/>
            <person name="Levy M."/>
            <person name="Boudet N."/>
            <person name="Castellano S."/>
            <person name="Anthouard V."/>
            <person name="Jubin C."/>
            <person name="Castelli V."/>
            <person name="Katinka M."/>
            <person name="Vacherie B."/>
            <person name="Biemont C."/>
            <person name="Skalli Z."/>
            <person name="Cattolico L."/>
            <person name="Poulain J."/>
            <person name="De Berardinis V."/>
            <person name="Cruaud C."/>
            <person name="Duprat S."/>
            <person name="Brottier P."/>
            <person name="Coutanceau J.-P."/>
            <person name="Gouzy J."/>
            <person name="Parra G."/>
            <person name="Lardier G."/>
            <person name="Chapple C."/>
            <person name="McKernan K.J."/>
            <person name="McEwan P."/>
            <person name="Bosak S."/>
            <person name="Kellis M."/>
            <person name="Volff J.-N."/>
            <person name="Guigo R."/>
            <person name="Zody M.C."/>
            <person name="Mesirov J."/>
            <person name="Lindblad-Toh K."/>
            <person name="Birren B."/>
            <person name="Nusbaum C."/>
            <person name="Kahn D."/>
            <person name="Robinson-Rechavi M."/>
            <person name="Laudet V."/>
            <person name="Schachter V."/>
            <person name="Quetier F."/>
            <person name="Saurin W."/>
            <person name="Scarpelli C."/>
            <person name="Wincker P."/>
            <person name="Lander E.S."/>
            <person name="Weissenbach J."/>
            <person name="Roest Crollius H."/>
        </authorList>
    </citation>
    <scope>NUCLEOTIDE SEQUENCE [LARGE SCALE GENOMIC DNA]</scope>
</reference>
<comment type="caution">
    <text evidence="4">The sequence shown here is derived from an EMBL/GenBank/DDBJ whole genome shotgun (WGS) entry which is preliminary data.</text>
</comment>
<evidence type="ECO:0000313" key="4">
    <source>
        <dbReference type="EMBL" id="CAG14046.1"/>
    </source>
</evidence>
<keyword evidence="2" id="KW-0904">Protein phosphatase</keyword>
<dbReference type="PANTHER" id="PTHR19134:SF208">
    <property type="entry name" value="RECEPTOR-TYPE TYROSINE-PROTEIN PHOSPHATASE T"/>
    <property type="match status" value="1"/>
</dbReference>
<dbReference type="InterPro" id="IPR029021">
    <property type="entry name" value="Prot-tyrosine_phosphatase-like"/>
</dbReference>
<dbReference type="Pfam" id="PF00102">
    <property type="entry name" value="Y_phosphatase"/>
    <property type="match status" value="1"/>
</dbReference>
<evidence type="ECO:0000256" key="2">
    <source>
        <dbReference type="ARBA" id="ARBA00022912"/>
    </source>
</evidence>
<evidence type="ECO:0000259" key="3">
    <source>
        <dbReference type="PROSITE" id="PS50055"/>
    </source>
</evidence>
<dbReference type="SUPFAM" id="SSF52799">
    <property type="entry name" value="(Phosphotyrosine protein) phosphatases II"/>
    <property type="match status" value="1"/>
</dbReference>
<reference evidence="4" key="2">
    <citation type="submission" date="2004-02" db="EMBL/GenBank/DDBJ databases">
        <authorList>
            <consortium name="Genoscope"/>
            <consortium name="Whitehead Institute Centre for Genome Research"/>
        </authorList>
    </citation>
    <scope>NUCLEOTIDE SEQUENCE</scope>
</reference>
<dbReference type="GO" id="GO:0004725">
    <property type="term" value="F:protein tyrosine phosphatase activity"/>
    <property type="evidence" value="ECO:0007669"/>
    <property type="project" value="UniProtKB-EC"/>
</dbReference>
<dbReference type="AlphaFoldDB" id="Q4RC37"/>
<evidence type="ECO:0000256" key="1">
    <source>
        <dbReference type="ARBA" id="ARBA00013064"/>
    </source>
</evidence>
<sequence>VFQKGHHEIRELRQFHFTSWPDHGVPCYATGLLGFIRQVKFLNPPDAGPIVAHCR</sequence>
<dbReference type="InterPro" id="IPR000242">
    <property type="entry name" value="PTP_cat"/>
</dbReference>
<dbReference type="PRINTS" id="PR00700">
    <property type="entry name" value="PRTYPHPHTASE"/>
</dbReference>
<organism evidence="4">
    <name type="scientific">Tetraodon nigroviridis</name>
    <name type="common">Spotted green pufferfish</name>
    <name type="synonym">Chelonodon nigroviridis</name>
    <dbReference type="NCBI Taxonomy" id="99883"/>
    <lineage>
        <taxon>Eukaryota</taxon>
        <taxon>Metazoa</taxon>
        <taxon>Chordata</taxon>
        <taxon>Craniata</taxon>
        <taxon>Vertebrata</taxon>
        <taxon>Euteleostomi</taxon>
        <taxon>Actinopterygii</taxon>
        <taxon>Neopterygii</taxon>
        <taxon>Teleostei</taxon>
        <taxon>Neoteleostei</taxon>
        <taxon>Acanthomorphata</taxon>
        <taxon>Eupercaria</taxon>
        <taxon>Tetraodontiformes</taxon>
        <taxon>Tetradontoidea</taxon>
        <taxon>Tetraodontidae</taxon>
        <taxon>Tetraodon</taxon>
    </lineage>
</organism>
<feature type="non-terminal residue" evidence="4">
    <location>
        <position position="55"/>
    </location>
</feature>
<feature type="non-terminal residue" evidence="4">
    <location>
        <position position="1"/>
    </location>
</feature>
<name>Q4RC37_TETNG</name>
<keyword evidence="2" id="KW-0378">Hydrolase</keyword>
<dbReference type="KEGG" id="tng:GSTEN00038209G001"/>
<dbReference type="OrthoDB" id="10253954at2759"/>
<dbReference type="EC" id="3.1.3.48" evidence="1"/>
<dbReference type="EMBL" id="CAAE01019958">
    <property type="protein sequence ID" value="CAG14046.1"/>
    <property type="molecule type" value="Genomic_DNA"/>
</dbReference>
<dbReference type="PROSITE" id="PS50055">
    <property type="entry name" value="TYR_PHOSPHATASE_PTP"/>
    <property type="match status" value="1"/>
</dbReference>
<feature type="domain" description="Tyrosine-protein phosphatase" evidence="3">
    <location>
        <begin position="1"/>
        <end position="55"/>
    </location>
</feature>
<dbReference type="PANTHER" id="PTHR19134">
    <property type="entry name" value="RECEPTOR-TYPE TYROSINE-PROTEIN PHOSPHATASE"/>
    <property type="match status" value="1"/>
</dbReference>
<dbReference type="InterPro" id="IPR050348">
    <property type="entry name" value="Protein-Tyr_Phosphatase"/>
</dbReference>
<accession>Q4RC37</accession>